<proteinExistence type="predicted"/>
<dbReference type="Pfam" id="PF03781">
    <property type="entry name" value="FGE-sulfatase"/>
    <property type="match status" value="1"/>
</dbReference>
<protein>
    <submittedName>
        <fullName evidence="4">Serine/threonine kinase</fullName>
    </submittedName>
</protein>
<dbReference type="InterPro" id="IPR016187">
    <property type="entry name" value="CTDL_fold"/>
</dbReference>
<accession>A0A158IUU4</accession>
<dbReference type="AlphaFoldDB" id="A0A158IUU4"/>
<sequence>MNSSPVDPNDDIEALRRRIAELEAGQRPTVDGSGSTRSVGAGGVHVGGQNTGTINTGTQVITEGGHFIAIALTERVSQIIHGGEDAEEAKSVIALYLYGLVADLAGLMLGEIDVSAMQAKLEPLQLADVYVPLDTRLRIPKEMKLTEWLLRNQRPLSGDAATQHQDRPVSALEALAAHRELTILGRPGSGKSTFGANVLLTLAQVWQGHRDELARLGDSWTHDVLLPIRVVLRRFADKLPVGSDAARAYDLWTFIGDDLEASGYGLSVDTMKYVTRLARSHGALILLDGLDECGNAAKQQRVLGAVQELMRIAGPKCRFLLTARPYAWPGGPDPARGVYALADFNDEQVKQFIRAWYAALVTRAWLAPGDAERKRGDFLEARQRPDLQPLACNPLLLTLMATLHANRGRLPDDRADLYNDSVDLLILRWNRQIGADKALLDELAMPGLKLSDLREVLEELAFNVHEDSLEGGAPASGGDPEPEGKTDIGEHQLVRAFRPLFNDSWDKAAMVVDYIDKRAGLLVGQGQKHGEPQFAFPHRTFQEFLAACYLFTRDDFAAECTRLARSAPSHWQVVLPLAARLAKVERGASAADALIGGRSIAEFRARRRPEAADWMCAFLAGTQLQEIGLSAIHKNEHTRAITERVADWLAASLSVHPDDGGLPAANRAQAGDLLAALGDARFDPQCFYLPADDLLGFVRIAADPHFRIGTPNSDLRRVAITGLQVPGEEINDAPTPAPDCYVARYPVTIAQFRAFVESTGFEIGDARALRDPDSRPVRFVSWHDALAYCDWLHEMLVTSPALQKSGLARLVRDSGWRVALPSELEWEKAARGGLSGPFFSWGETPNPNRANYADSGIGDTSAAGCFPANGFGLYDMIGNVFEWTRSRYAAYPYLADDGRENPTATATDCMVLRGGSFSVGPGLARCASRSWNPPVPRCGYIGFRVVLRSSPVS</sequence>
<dbReference type="GO" id="GO:0120147">
    <property type="term" value="F:formylglycine-generating oxidase activity"/>
    <property type="evidence" value="ECO:0007669"/>
    <property type="project" value="TreeGrafter"/>
</dbReference>
<feature type="region of interest" description="Disordered" evidence="1">
    <location>
        <begin position="468"/>
        <end position="487"/>
    </location>
</feature>
<reference evidence="4" key="1">
    <citation type="submission" date="2016-01" db="EMBL/GenBank/DDBJ databases">
        <authorList>
            <person name="Peeters C."/>
        </authorList>
    </citation>
    <scope>NUCLEOTIDE SEQUENCE [LARGE SCALE GENOMIC DNA]</scope>
    <source>
        <strain evidence="4">LMG 22934</strain>
    </source>
</reference>
<comment type="caution">
    <text evidence="4">The sequence shown here is derived from an EMBL/GenBank/DDBJ whole genome shotgun (WGS) entry which is preliminary data.</text>
</comment>
<dbReference type="GO" id="GO:0016301">
    <property type="term" value="F:kinase activity"/>
    <property type="evidence" value="ECO:0007669"/>
    <property type="project" value="UniProtKB-KW"/>
</dbReference>
<dbReference type="Gene3D" id="3.90.1580.10">
    <property type="entry name" value="paralog of FGE (formylglycine-generating enzyme)"/>
    <property type="match status" value="1"/>
</dbReference>
<feature type="region of interest" description="Disordered" evidence="1">
    <location>
        <begin position="23"/>
        <end position="48"/>
    </location>
</feature>
<dbReference type="PANTHER" id="PTHR23150">
    <property type="entry name" value="SULFATASE MODIFYING FACTOR 1, 2"/>
    <property type="match status" value="1"/>
</dbReference>
<evidence type="ECO:0000259" key="2">
    <source>
        <dbReference type="Pfam" id="PF03781"/>
    </source>
</evidence>
<dbReference type="STRING" id="326474.AWB65_05383"/>
<dbReference type="PANTHER" id="PTHR23150:SF19">
    <property type="entry name" value="FORMYLGLYCINE-GENERATING ENZYME"/>
    <property type="match status" value="1"/>
</dbReference>
<feature type="domain" description="Sulfatase-modifying factor enzyme-like" evidence="2">
    <location>
        <begin position="739"/>
        <end position="946"/>
    </location>
</feature>
<dbReference type="EMBL" id="FCNW02000043">
    <property type="protein sequence ID" value="SAL59860.1"/>
    <property type="molecule type" value="Genomic_DNA"/>
</dbReference>
<evidence type="ECO:0000259" key="3">
    <source>
        <dbReference type="Pfam" id="PF05729"/>
    </source>
</evidence>
<dbReference type="InterPro" id="IPR027417">
    <property type="entry name" value="P-loop_NTPase"/>
</dbReference>
<organism evidence="4 5">
    <name type="scientific">Caballeronia humi</name>
    <dbReference type="NCBI Taxonomy" id="326474"/>
    <lineage>
        <taxon>Bacteria</taxon>
        <taxon>Pseudomonadati</taxon>
        <taxon>Pseudomonadota</taxon>
        <taxon>Betaproteobacteria</taxon>
        <taxon>Burkholderiales</taxon>
        <taxon>Burkholderiaceae</taxon>
        <taxon>Caballeronia</taxon>
    </lineage>
</organism>
<dbReference type="InterPro" id="IPR051043">
    <property type="entry name" value="Sulfatase_Mod_Factor_Kinase"/>
</dbReference>
<dbReference type="SUPFAM" id="SSF56436">
    <property type="entry name" value="C-type lectin-like"/>
    <property type="match status" value="1"/>
</dbReference>
<gene>
    <name evidence="4" type="ORF">AWB65_05383</name>
</gene>
<dbReference type="Proteomes" id="UP000054977">
    <property type="component" value="Unassembled WGS sequence"/>
</dbReference>
<evidence type="ECO:0000256" key="1">
    <source>
        <dbReference type="SAM" id="MobiDB-lite"/>
    </source>
</evidence>
<dbReference type="InterPro" id="IPR005532">
    <property type="entry name" value="SUMF_dom"/>
</dbReference>
<feature type="domain" description="NACHT" evidence="3">
    <location>
        <begin position="181"/>
        <end position="358"/>
    </location>
</feature>
<evidence type="ECO:0000313" key="5">
    <source>
        <dbReference type="Proteomes" id="UP000054977"/>
    </source>
</evidence>
<keyword evidence="4" id="KW-0808">Transferase</keyword>
<keyword evidence="4" id="KW-0418">Kinase</keyword>
<dbReference type="Gene3D" id="3.40.50.300">
    <property type="entry name" value="P-loop containing nucleotide triphosphate hydrolases"/>
    <property type="match status" value="1"/>
</dbReference>
<dbReference type="Pfam" id="PF05729">
    <property type="entry name" value="NACHT"/>
    <property type="match status" value="1"/>
</dbReference>
<dbReference type="InterPro" id="IPR007111">
    <property type="entry name" value="NACHT_NTPase"/>
</dbReference>
<keyword evidence="5" id="KW-1185">Reference proteome</keyword>
<evidence type="ECO:0000313" key="4">
    <source>
        <dbReference type="EMBL" id="SAL59860.1"/>
    </source>
</evidence>
<dbReference type="RefSeq" id="WP_087670053.1">
    <property type="nucleotide sequence ID" value="NZ_FCNW02000043.1"/>
</dbReference>
<name>A0A158IUU4_9BURK</name>
<dbReference type="OrthoDB" id="9768004at2"/>
<dbReference type="InterPro" id="IPR042095">
    <property type="entry name" value="SUMF_sf"/>
</dbReference>